<dbReference type="SUPFAM" id="SSF55174">
    <property type="entry name" value="Alpha-L RNA-binding motif"/>
    <property type="match status" value="1"/>
</dbReference>
<dbReference type="InterPro" id="IPR000748">
    <property type="entry name" value="PsdUridine_synth_RsuA/RluB/E/F"/>
</dbReference>
<feature type="domain" description="RNA-binding S4" evidence="8">
    <location>
        <begin position="44"/>
        <end position="108"/>
    </location>
</feature>
<gene>
    <name evidence="9" type="ORF">C5689_12595</name>
</gene>
<keyword evidence="3 5" id="KW-0694">RNA-binding</keyword>
<comment type="caution">
    <text evidence="9">The sequence shown here is derived from an EMBL/GenBank/DDBJ whole genome shotgun (WGS) entry which is preliminary data.</text>
</comment>
<evidence type="ECO:0000313" key="9">
    <source>
        <dbReference type="EMBL" id="PWB93570.1"/>
    </source>
</evidence>
<comment type="similarity">
    <text evidence="2 6">Belongs to the pseudouridine synthase RsuA family.</text>
</comment>
<feature type="non-terminal residue" evidence="9">
    <location>
        <position position="558"/>
    </location>
</feature>
<reference evidence="9 10" key="1">
    <citation type="journal article" date="2018" name="Appl. Microbiol. Biotechnol.">
        <title>Co-cultivation of the strictly anaerobic methanogen Methanosarcina barkeri with aerobic methanotrophs in an oxygen-limited membrane bioreactor.</title>
        <authorList>
            <person name="In 't Zandt M.H."/>
            <person name="van den Bosch T.J.M."/>
            <person name="Rijkers R."/>
            <person name="van Kessel M.A.H.J."/>
            <person name="Jetten M.S.M."/>
            <person name="Welte C.U."/>
        </authorList>
    </citation>
    <scope>NUCLEOTIDE SEQUENCE [LARGE SCALE GENOMIC DNA]</scope>
    <source>
        <strain evidence="9 10">DSM 17706</strain>
    </source>
</reference>
<accession>A0A2U1SPN0</accession>
<dbReference type="EC" id="5.4.99.-" evidence="6"/>
<feature type="region of interest" description="Disordered" evidence="7">
    <location>
        <begin position="1"/>
        <end position="37"/>
    </location>
</feature>
<evidence type="ECO:0000256" key="4">
    <source>
        <dbReference type="ARBA" id="ARBA00023235"/>
    </source>
</evidence>
<dbReference type="SUPFAM" id="SSF55120">
    <property type="entry name" value="Pseudouridine synthase"/>
    <property type="match status" value="1"/>
</dbReference>
<dbReference type="InterPro" id="IPR002942">
    <property type="entry name" value="S4_RNA-bd"/>
</dbReference>
<dbReference type="OrthoDB" id="9807213at2"/>
<dbReference type="InterPro" id="IPR006145">
    <property type="entry name" value="PsdUridine_synth_RsuA/RluA"/>
</dbReference>
<dbReference type="PROSITE" id="PS50889">
    <property type="entry name" value="S4"/>
    <property type="match status" value="1"/>
</dbReference>
<feature type="compositionally biased region" description="Basic and acidic residues" evidence="7">
    <location>
        <begin position="324"/>
        <end position="349"/>
    </location>
</feature>
<feature type="compositionally biased region" description="Basic and acidic residues" evidence="7">
    <location>
        <begin position="495"/>
        <end position="536"/>
    </location>
</feature>
<dbReference type="NCBIfam" id="TIGR00093">
    <property type="entry name" value="pseudouridine synthase"/>
    <property type="match status" value="1"/>
</dbReference>
<dbReference type="InterPro" id="IPR050343">
    <property type="entry name" value="RsuA_PseudoU_synthase"/>
</dbReference>
<dbReference type="PANTHER" id="PTHR47683">
    <property type="entry name" value="PSEUDOURIDINE SYNTHASE FAMILY PROTEIN-RELATED"/>
    <property type="match status" value="1"/>
</dbReference>
<dbReference type="InterPro" id="IPR020103">
    <property type="entry name" value="PsdUridine_synth_cat_dom_sf"/>
</dbReference>
<dbReference type="GO" id="GO:0000455">
    <property type="term" value="P:enzyme-directed rRNA pseudouridine synthesis"/>
    <property type="evidence" value="ECO:0007669"/>
    <property type="project" value="UniProtKB-ARBA"/>
</dbReference>
<dbReference type="AlphaFoldDB" id="A0A2U1SPN0"/>
<dbReference type="PROSITE" id="PS01149">
    <property type="entry name" value="PSI_RSU"/>
    <property type="match status" value="1"/>
</dbReference>
<dbReference type="PANTHER" id="PTHR47683:SF3">
    <property type="entry name" value="RIBOSOMAL LARGE SUBUNIT PSEUDOURIDINE SYNTHASE B"/>
    <property type="match status" value="1"/>
</dbReference>
<protein>
    <recommendedName>
        <fullName evidence="6">Pseudouridine synthase</fullName>
        <ecNumber evidence="6">5.4.99.-</ecNumber>
    </recommendedName>
</protein>
<feature type="compositionally biased region" description="Basic and acidic residues" evidence="7">
    <location>
        <begin position="1"/>
        <end position="20"/>
    </location>
</feature>
<name>A0A2U1SPN0_METSR</name>
<dbReference type="InterPro" id="IPR018496">
    <property type="entry name" value="PsdUridine_synth_RsuA/RluB_CS"/>
</dbReference>
<evidence type="ECO:0000256" key="6">
    <source>
        <dbReference type="RuleBase" id="RU003887"/>
    </source>
</evidence>
<dbReference type="RefSeq" id="WP_108917619.1">
    <property type="nucleotide sequence ID" value="NZ_PUIV01000019.1"/>
</dbReference>
<dbReference type="Pfam" id="PF00849">
    <property type="entry name" value="PseudoU_synth_2"/>
    <property type="match status" value="1"/>
</dbReference>
<feature type="compositionally biased region" description="Basic and acidic residues" evidence="7">
    <location>
        <begin position="375"/>
        <end position="438"/>
    </location>
</feature>
<evidence type="ECO:0000256" key="3">
    <source>
        <dbReference type="ARBA" id="ARBA00022884"/>
    </source>
</evidence>
<dbReference type="SMART" id="SM00363">
    <property type="entry name" value="S4"/>
    <property type="match status" value="1"/>
</dbReference>
<dbReference type="GO" id="GO:0003723">
    <property type="term" value="F:RNA binding"/>
    <property type="evidence" value="ECO:0007669"/>
    <property type="project" value="UniProtKB-KW"/>
</dbReference>
<organism evidence="9 10">
    <name type="scientific">Methylosinus sporium</name>
    <dbReference type="NCBI Taxonomy" id="428"/>
    <lineage>
        <taxon>Bacteria</taxon>
        <taxon>Pseudomonadati</taxon>
        <taxon>Pseudomonadota</taxon>
        <taxon>Alphaproteobacteria</taxon>
        <taxon>Hyphomicrobiales</taxon>
        <taxon>Methylocystaceae</taxon>
        <taxon>Methylosinus</taxon>
    </lineage>
</organism>
<dbReference type="Proteomes" id="UP000245137">
    <property type="component" value="Unassembled WGS sequence"/>
</dbReference>
<dbReference type="EMBL" id="PUIV01000019">
    <property type="protein sequence ID" value="PWB93570.1"/>
    <property type="molecule type" value="Genomic_DNA"/>
</dbReference>
<dbReference type="GO" id="GO:0120159">
    <property type="term" value="F:rRNA pseudouridine synthase activity"/>
    <property type="evidence" value="ECO:0007669"/>
    <property type="project" value="UniProtKB-ARBA"/>
</dbReference>
<dbReference type="CDD" id="cd00165">
    <property type="entry name" value="S4"/>
    <property type="match status" value="1"/>
</dbReference>
<dbReference type="Pfam" id="PF01479">
    <property type="entry name" value="S4"/>
    <property type="match status" value="1"/>
</dbReference>
<evidence type="ECO:0000259" key="8">
    <source>
        <dbReference type="SMART" id="SM00363"/>
    </source>
</evidence>
<dbReference type="Gene3D" id="3.30.70.1560">
    <property type="entry name" value="Alpha-L RNA-binding motif"/>
    <property type="match status" value="1"/>
</dbReference>
<dbReference type="Gene3D" id="3.30.70.580">
    <property type="entry name" value="Pseudouridine synthase I, catalytic domain, N-terminal subdomain"/>
    <property type="match status" value="1"/>
</dbReference>
<feature type="compositionally biased region" description="Basic and acidic residues" evidence="7">
    <location>
        <begin position="544"/>
        <end position="558"/>
    </location>
</feature>
<comment type="catalytic activity">
    <reaction evidence="1">
        <text>a uridine in RNA = a pseudouridine in RNA</text>
        <dbReference type="Rhea" id="RHEA:48348"/>
        <dbReference type="Rhea" id="RHEA-COMP:12068"/>
        <dbReference type="Rhea" id="RHEA-COMP:12069"/>
        <dbReference type="ChEBI" id="CHEBI:65314"/>
        <dbReference type="ChEBI" id="CHEBI:65315"/>
    </reaction>
</comment>
<evidence type="ECO:0000256" key="1">
    <source>
        <dbReference type="ARBA" id="ARBA00000073"/>
    </source>
</evidence>
<dbReference type="InterPro" id="IPR020094">
    <property type="entry name" value="TruA/RsuA/RluB/E/F_N"/>
</dbReference>
<dbReference type="InterPro" id="IPR036986">
    <property type="entry name" value="S4_RNA-bd_sf"/>
</dbReference>
<feature type="region of interest" description="Disordered" evidence="7">
    <location>
        <begin position="307"/>
        <end position="558"/>
    </location>
</feature>
<evidence type="ECO:0000256" key="5">
    <source>
        <dbReference type="PROSITE-ProRule" id="PRU00182"/>
    </source>
</evidence>
<proteinExistence type="inferred from homology"/>
<dbReference type="FunFam" id="3.10.290.10:FF:000003">
    <property type="entry name" value="Pseudouridine synthase"/>
    <property type="match status" value="1"/>
</dbReference>
<keyword evidence="10" id="KW-1185">Reference proteome</keyword>
<feature type="compositionally biased region" description="Basic and acidic residues" evidence="7">
    <location>
        <begin position="446"/>
        <end position="487"/>
    </location>
</feature>
<evidence type="ECO:0000256" key="7">
    <source>
        <dbReference type="SAM" id="MobiDB-lite"/>
    </source>
</evidence>
<sequence length="558" mass="62536">MTDKKPERPARRKDGGDQPPRRRIPAKKPASAEPDAVASAFEGERIAKVMARAGACSRRDAEIWVTEGRVSVNGRVLDSPAFNVQEGDRIEVDGQPLAEREPTRLFLFHKPAGLVTSAKDPEGRETVFGFLEERFPDLPRLVSVGRLDINTEGLLLLTNDGGLARTLELPATGWTRRYRVRAHGEIDQARLDELKKGVTVDDVDYAPIDAKLDRVQGANVWISMALREGKNREIKRVLEHLGLDVNRLIRISFGPFQLGELEEGVVEEVRLKTLREQLGKGLAELAGVDFSSSRRDSDEPPHIAAEEARQRAKTRTRKHVTTLRAEREEARGKGPRARIERAATSDRKGRAVPVEKIVPVRRAEEPATTRNARRFRAERAEGEERPARVAGERKERFERGERAPRREGEGRPPRREGGAARPRAGERTERFDRGERRGSSFGAGDGPRRERAPRREGEGRPPRREGMPARAASGERTERFDRGERRGSSFGAGDGPRRERAPRREGEGRPPRREGMPARAASGERTERFDRGERRGSSFGAGDGPRRERAPRREGEGR</sequence>
<evidence type="ECO:0000256" key="2">
    <source>
        <dbReference type="ARBA" id="ARBA00008348"/>
    </source>
</evidence>
<dbReference type="InterPro" id="IPR042092">
    <property type="entry name" value="PsdUridine_s_RsuA/RluB/E/F_cat"/>
</dbReference>
<evidence type="ECO:0000313" key="10">
    <source>
        <dbReference type="Proteomes" id="UP000245137"/>
    </source>
</evidence>
<dbReference type="Gene3D" id="3.10.290.10">
    <property type="entry name" value="RNA-binding S4 domain"/>
    <property type="match status" value="1"/>
</dbReference>
<feature type="compositionally biased region" description="Basic residues" evidence="7">
    <location>
        <begin position="311"/>
        <end position="321"/>
    </location>
</feature>
<keyword evidence="4 6" id="KW-0413">Isomerase</keyword>